<evidence type="ECO:0000313" key="3">
    <source>
        <dbReference type="Proteomes" id="UP000180098"/>
    </source>
</evidence>
<organism evidence="2 3">
    <name type="scientific">Anaerobacillus arseniciselenatis</name>
    <dbReference type="NCBI Taxonomy" id="85682"/>
    <lineage>
        <taxon>Bacteria</taxon>
        <taxon>Bacillati</taxon>
        <taxon>Bacillota</taxon>
        <taxon>Bacilli</taxon>
        <taxon>Bacillales</taxon>
        <taxon>Bacillaceae</taxon>
        <taxon>Anaerobacillus</taxon>
    </lineage>
</organism>
<name>A0A1S2LGF9_9BACI</name>
<comment type="caution">
    <text evidence="2">The sequence shown here is derived from an EMBL/GenBank/DDBJ whole genome shotgun (WGS) entry which is preliminary data.</text>
</comment>
<dbReference type="Pfam" id="PF11553">
    <property type="entry name" value="DUF3231"/>
    <property type="match status" value="2"/>
</dbReference>
<sequence length="346" mass="38676">MDFSSREEVQKHQMHKKLTASELGDLFANYLGDTMSICIFEHFLEVVEDGDIKQFILSAKSISEKHVRKLQDIYMKEEIPIPKGFGEEDIHRNVPRLFSDIFMVIYIKQMAKAGLSLYGSSFSVAIRSDVIDYFKECIEDTIATSEQALHLLLSKGIDITPPEIPYPKKNDIVTKKSFVSMITGKTRPLTGLEIKHLQININTNVLGKALMVAFSQVTPSKELVSYFRQGASLAEDQINELNKILLTNNLTVPNILDVHISDSTTSPFSNKLMLYQAGLATAMGIENIGSALSQVIRHDISLQLAAFTASIGKYANDGMNLMIENGWLEEPPTSADRQNLSNENKE</sequence>
<feature type="region of interest" description="Disordered" evidence="1">
    <location>
        <begin position="327"/>
        <end position="346"/>
    </location>
</feature>
<reference evidence="2 3" key="1">
    <citation type="submission" date="2016-10" db="EMBL/GenBank/DDBJ databases">
        <title>Draft genome sequences of four alkaliphilic bacteria belonging to the Anaerobacillus genus.</title>
        <authorList>
            <person name="Bassil N.M."/>
            <person name="Lloyd J.R."/>
        </authorList>
    </citation>
    <scope>NUCLEOTIDE SEQUENCE [LARGE SCALE GENOMIC DNA]</scope>
    <source>
        <strain evidence="2 3">DSM 15340</strain>
    </source>
</reference>
<protein>
    <submittedName>
        <fullName evidence="2">Uncharacterized protein</fullName>
    </submittedName>
</protein>
<dbReference type="RefSeq" id="WP_071313545.1">
    <property type="nucleotide sequence ID" value="NZ_MLQQ01000026.1"/>
</dbReference>
<keyword evidence="3" id="KW-1185">Reference proteome</keyword>
<dbReference type="OrthoDB" id="1675670at2"/>
<dbReference type="InterPro" id="IPR021617">
    <property type="entry name" value="DUF3231"/>
</dbReference>
<evidence type="ECO:0000313" key="2">
    <source>
        <dbReference type="EMBL" id="OIJ11612.1"/>
    </source>
</evidence>
<gene>
    <name evidence="2" type="ORF">BKP35_11775</name>
</gene>
<dbReference type="Gene3D" id="1.20.1260.10">
    <property type="match status" value="2"/>
</dbReference>
<dbReference type="AlphaFoldDB" id="A0A1S2LGF9"/>
<dbReference type="Proteomes" id="UP000180098">
    <property type="component" value="Unassembled WGS sequence"/>
</dbReference>
<accession>A0A1S2LGF9</accession>
<proteinExistence type="predicted"/>
<evidence type="ECO:0000256" key="1">
    <source>
        <dbReference type="SAM" id="MobiDB-lite"/>
    </source>
</evidence>
<dbReference type="InterPro" id="IPR012347">
    <property type="entry name" value="Ferritin-like"/>
</dbReference>
<dbReference type="EMBL" id="MLQQ01000026">
    <property type="protein sequence ID" value="OIJ11612.1"/>
    <property type="molecule type" value="Genomic_DNA"/>
</dbReference>
<feature type="compositionally biased region" description="Polar residues" evidence="1">
    <location>
        <begin position="335"/>
        <end position="346"/>
    </location>
</feature>